<protein>
    <recommendedName>
        <fullName evidence="2">N-acetylmuramoyl-L-alanine amidase</fullName>
        <ecNumber evidence="2">3.5.1.28</ecNumber>
    </recommendedName>
</protein>
<dbReference type="SMART" id="SM00646">
    <property type="entry name" value="Ami_3"/>
    <property type="match status" value="1"/>
</dbReference>
<dbReference type="CDD" id="cd02696">
    <property type="entry name" value="MurNAc-LAA"/>
    <property type="match status" value="1"/>
</dbReference>
<proteinExistence type="predicted"/>
<evidence type="ECO:0000256" key="2">
    <source>
        <dbReference type="ARBA" id="ARBA00011901"/>
    </source>
</evidence>
<dbReference type="GO" id="GO:0009253">
    <property type="term" value="P:peptidoglycan catabolic process"/>
    <property type="evidence" value="ECO:0007669"/>
    <property type="project" value="InterPro"/>
</dbReference>
<dbReference type="Pfam" id="PF01520">
    <property type="entry name" value="Amidase_3"/>
    <property type="match status" value="1"/>
</dbReference>
<dbReference type="InParanoid" id="A0A0U5J9G7"/>
<dbReference type="FunCoup" id="A0A0U5J9G7">
    <property type="interactions" value="200"/>
</dbReference>
<dbReference type="GO" id="GO:0030288">
    <property type="term" value="C:outer membrane-bounded periplasmic space"/>
    <property type="evidence" value="ECO:0007669"/>
    <property type="project" value="TreeGrafter"/>
</dbReference>
<dbReference type="STRING" id="389348.PNK_0447"/>
<feature type="signal peptide" evidence="4">
    <location>
        <begin position="1"/>
        <end position="21"/>
    </location>
</feature>
<dbReference type="PANTHER" id="PTHR30404:SF0">
    <property type="entry name" value="N-ACETYLMURAMOYL-L-ALANINE AMIDASE AMIC"/>
    <property type="match status" value="1"/>
</dbReference>
<keyword evidence="7" id="KW-1185">Reference proteome</keyword>
<evidence type="ECO:0000259" key="5">
    <source>
        <dbReference type="SMART" id="SM00646"/>
    </source>
</evidence>
<evidence type="ECO:0000256" key="1">
    <source>
        <dbReference type="ARBA" id="ARBA00001561"/>
    </source>
</evidence>
<dbReference type="KEGG" id="pnl:PNK_0447"/>
<dbReference type="PANTHER" id="PTHR30404">
    <property type="entry name" value="N-ACETYLMURAMOYL-L-ALANINE AMIDASE"/>
    <property type="match status" value="1"/>
</dbReference>
<dbReference type="InterPro" id="IPR002508">
    <property type="entry name" value="MurNAc-LAA_cat"/>
</dbReference>
<dbReference type="EMBL" id="LN879502">
    <property type="protein sequence ID" value="CUI16078.1"/>
    <property type="molecule type" value="Genomic_DNA"/>
</dbReference>
<feature type="domain" description="MurNAc-LAA" evidence="5">
    <location>
        <begin position="121"/>
        <end position="237"/>
    </location>
</feature>
<dbReference type="RefSeq" id="WP_051981857.1">
    <property type="nucleotide sequence ID" value="NZ_LN879502.1"/>
</dbReference>
<comment type="catalytic activity">
    <reaction evidence="1">
        <text>Hydrolyzes the link between N-acetylmuramoyl residues and L-amino acid residues in certain cell-wall glycopeptides.</text>
        <dbReference type="EC" id="3.5.1.28"/>
    </reaction>
</comment>
<dbReference type="PATRIC" id="fig|389348.3.peg.495"/>
<dbReference type="SUPFAM" id="SSF53187">
    <property type="entry name" value="Zn-dependent exopeptidases"/>
    <property type="match status" value="1"/>
</dbReference>
<dbReference type="GO" id="GO:0008745">
    <property type="term" value="F:N-acetylmuramoyl-L-alanine amidase activity"/>
    <property type="evidence" value="ECO:0007669"/>
    <property type="project" value="UniProtKB-EC"/>
</dbReference>
<name>A0A0U5J9G7_9BACT</name>
<keyword evidence="4" id="KW-0732">Signal</keyword>
<evidence type="ECO:0000313" key="6">
    <source>
        <dbReference type="EMBL" id="CUI16078.1"/>
    </source>
</evidence>
<reference evidence="7" key="1">
    <citation type="submission" date="2015-09" db="EMBL/GenBank/DDBJ databases">
        <authorList>
            <person name="Bertelli C."/>
        </authorList>
    </citation>
    <scope>NUCLEOTIDE SEQUENCE [LARGE SCALE GENOMIC DNA]</scope>
    <source>
        <strain evidence="7">KNic</strain>
    </source>
</reference>
<dbReference type="EC" id="3.5.1.28" evidence="2"/>
<evidence type="ECO:0000313" key="7">
    <source>
        <dbReference type="Proteomes" id="UP000069902"/>
    </source>
</evidence>
<dbReference type="AlphaFoldDB" id="A0A0U5J9G7"/>
<evidence type="ECO:0000256" key="4">
    <source>
        <dbReference type="SAM" id="SignalP"/>
    </source>
</evidence>
<sequence length="269" mass="29869">MFSTVQWLSLSCLLVTGVLQAQPPYRASSSLPKNNPIKQLYGKDLIESNGPPPLVQKSFVLIDPGHGGHDVGTQSISKPRYQEKSLNLVTAKFVRGYLQQLGYRVVMTREEDQFVSLDKRALMANEQKPALFVSIHYNSAPSAEAQGVEVFFYQSKEQKSRMQKSKRLAQAILKNVLAQTQAKSRGIKHGNYAVIRETAMPAVLIEGGFVTNEAELQQLKDPNYLKKIAWGIVKGIDDYIDKLEADKKSAAMKAADKASKEKADTANKK</sequence>
<keyword evidence="3 6" id="KW-0378">Hydrolase</keyword>
<dbReference type="Proteomes" id="UP000069902">
    <property type="component" value="Chromosome cPNK"/>
</dbReference>
<gene>
    <name evidence="6" type="primary">amiA</name>
    <name evidence="6" type="ORF">PNK_0447</name>
</gene>
<feature type="chain" id="PRO_5006860332" description="N-acetylmuramoyl-L-alanine amidase" evidence="4">
    <location>
        <begin position="22"/>
        <end position="269"/>
    </location>
</feature>
<dbReference type="InterPro" id="IPR050695">
    <property type="entry name" value="N-acetylmuramoyl_amidase_3"/>
</dbReference>
<organism evidence="6 7">
    <name type="scientific">Candidatus Protochlamydia naegleriophila</name>
    <dbReference type="NCBI Taxonomy" id="389348"/>
    <lineage>
        <taxon>Bacteria</taxon>
        <taxon>Pseudomonadati</taxon>
        <taxon>Chlamydiota</taxon>
        <taxon>Chlamydiia</taxon>
        <taxon>Parachlamydiales</taxon>
        <taxon>Parachlamydiaceae</taxon>
        <taxon>Candidatus Protochlamydia</taxon>
    </lineage>
</organism>
<accession>A0A0U5J9G7</accession>
<dbReference type="Gene3D" id="3.40.630.40">
    <property type="entry name" value="Zn-dependent exopeptidases"/>
    <property type="match status" value="1"/>
</dbReference>
<evidence type="ECO:0000256" key="3">
    <source>
        <dbReference type="ARBA" id="ARBA00022801"/>
    </source>
</evidence>